<name>A0A7Z0K9H4_9MICC</name>
<protein>
    <submittedName>
        <fullName evidence="1">Kynurenine formamidase</fullName>
    </submittedName>
</protein>
<dbReference type="SUPFAM" id="SSF102198">
    <property type="entry name" value="Putative cyclase"/>
    <property type="match status" value="1"/>
</dbReference>
<comment type="caution">
    <text evidence="1">The sequence shown here is derived from an EMBL/GenBank/DDBJ whole genome shotgun (WGS) entry which is preliminary data.</text>
</comment>
<keyword evidence="2" id="KW-1185">Reference proteome</keyword>
<dbReference type="InterPro" id="IPR007325">
    <property type="entry name" value="KFase/CYL"/>
</dbReference>
<reference evidence="1 2" key="1">
    <citation type="submission" date="2020-07" db="EMBL/GenBank/DDBJ databases">
        <title>Sequencing the genomes of 1000 actinobacteria strains.</title>
        <authorList>
            <person name="Klenk H.-P."/>
        </authorList>
    </citation>
    <scope>NUCLEOTIDE SEQUENCE [LARGE SCALE GENOMIC DNA]</scope>
    <source>
        <strain evidence="1 2">DSM 15475</strain>
    </source>
</reference>
<accession>A0A7Z0K9H4</accession>
<dbReference type="Pfam" id="PF04199">
    <property type="entry name" value="Cyclase"/>
    <property type="match status" value="1"/>
</dbReference>
<dbReference type="PANTHER" id="PTHR31118">
    <property type="entry name" value="CYCLASE-LIKE PROTEIN 2"/>
    <property type="match status" value="1"/>
</dbReference>
<dbReference type="Gene3D" id="3.50.30.50">
    <property type="entry name" value="Putative cyclase"/>
    <property type="match status" value="1"/>
</dbReference>
<evidence type="ECO:0000313" key="1">
    <source>
        <dbReference type="EMBL" id="NYJ78739.1"/>
    </source>
</evidence>
<dbReference type="GO" id="GO:0004061">
    <property type="term" value="F:arylformamidase activity"/>
    <property type="evidence" value="ECO:0007669"/>
    <property type="project" value="InterPro"/>
</dbReference>
<dbReference type="AlphaFoldDB" id="A0A7Z0K9H4"/>
<evidence type="ECO:0000313" key="2">
    <source>
        <dbReference type="Proteomes" id="UP000535437"/>
    </source>
</evidence>
<dbReference type="GO" id="GO:0019441">
    <property type="term" value="P:L-tryptophan catabolic process to kynurenine"/>
    <property type="evidence" value="ECO:0007669"/>
    <property type="project" value="InterPro"/>
</dbReference>
<dbReference type="EMBL" id="JACCFY010000001">
    <property type="protein sequence ID" value="NYJ78739.1"/>
    <property type="molecule type" value="Genomic_DNA"/>
</dbReference>
<dbReference type="RefSeq" id="WP_179542041.1">
    <property type="nucleotide sequence ID" value="NZ_BAAALL010000005.1"/>
</dbReference>
<dbReference type="InterPro" id="IPR037175">
    <property type="entry name" value="KFase_sf"/>
</dbReference>
<organism evidence="1 2">
    <name type="scientific">Nesterenkonia xinjiangensis</name>
    <dbReference type="NCBI Taxonomy" id="225327"/>
    <lineage>
        <taxon>Bacteria</taxon>
        <taxon>Bacillati</taxon>
        <taxon>Actinomycetota</taxon>
        <taxon>Actinomycetes</taxon>
        <taxon>Micrococcales</taxon>
        <taxon>Micrococcaceae</taxon>
        <taxon>Nesterenkonia</taxon>
    </lineage>
</organism>
<proteinExistence type="predicted"/>
<dbReference type="PANTHER" id="PTHR31118:SF12">
    <property type="entry name" value="CYCLASE-LIKE PROTEIN 2"/>
    <property type="match status" value="1"/>
</dbReference>
<sequence length="243" mass="25268">MTSPEASVPHDLSRPIHDAMMVYPGDPAVVLGPGLTLEGDGVAVARLTCGSHTGTHLDAPSHTVPGGRTTSQIRLEELIGPARVIHLEAGPGHLVAPQDLSLGDAERLPRRVFLAFGWDRFFGTEQALQHPGLSVEAAELLWSRGMRVLGTDALSPDLTGAALTDPASTDPEAGFPVHELVLGRDGLIVENLTGLRDLPAGEHHVGIFPLPLADVDGAPARVVAWRGAAQGLSAGDPPAPPAT</sequence>
<dbReference type="Proteomes" id="UP000535437">
    <property type="component" value="Unassembled WGS sequence"/>
</dbReference>
<gene>
    <name evidence="1" type="ORF">HNR09_002150</name>
</gene>